<evidence type="ECO:0000313" key="11">
    <source>
        <dbReference type="Proteomes" id="UP000199708"/>
    </source>
</evidence>
<evidence type="ECO:0000313" key="10">
    <source>
        <dbReference type="EMBL" id="SDF99417.1"/>
    </source>
</evidence>
<evidence type="ECO:0000256" key="1">
    <source>
        <dbReference type="ARBA" id="ARBA00004651"/>
    </source>
</evidence>
<dbReference type="InterPro" id="IPR024528">
    <property type="entry name" value="ThrE_2"/>
</dbReference>
<evidence type="ECO:0000256" key="7">
    <source>
        <dbReference type="ARBA" id="ARBA00034125"/>
    </source>
</evidence>
<feature type="transmembrane region" description="Helical" evidence="8">
    <location>
        <begin position="79"/>
        <end position="96"/>
    </location>
</feature>
<organism evidence="10 11">
    <name type="scientific">Facklamia miroungae</name>
    <dbReference type="NCBI Taxonomy" id="120956"/>
    <lineage>
        <taxon>Bacteria</taxon>
        <taxon>Bacillati</taxon>
        <taxon>Bacillota</taxon>
        <taxon>Bacilli</taxon>
        <taxon>Lactobacillales</taxon>
        <taxon>Aerococcaceae</taxon>
        <taxon>Facklamia</taxon>
    </lineage>
</organism>
<dbReference type="GO" id="GO:0005886">
    <property type="term" value="C:plasma membrane"/>
    <property type="evidence" value="ECO:0007669"/>
    <property type="project" value="UniProtKB-SubCell"/>
</dbReference>
<protein>
    <submittedName>
        <fullName evidence="10">Uncharacterized membrane protein YjjB, DUF3815 family</fullName>
    </submittedName>
</protein>
<dbReference type="STRING" id="120956.SAMN05421791_102135"/>
<dbReference type="EMBL" id="FNCK01000002">
    <property type="protein sequence ID" value="SDF99417.1"/>
    <property type="molecule type" value="Genomic_DNA"/>
</dbReference>
<dbReference type="PANTHER" id="PTHR34390">
    <property type="entry name" value="UPF0442 PROTEIN YJJB-RELATED"/>
    <property type="match status" value="1"/>
</dbReference>
<keyword evidence="5 8" id="KW-1133">Transmembrane helix</keyword>
<keyword evidence="2" id="KW-1003">Cell membrane</keyword>
<evidence type="ECO:0000256" key="6">
    <source>
        <dbReference type="ARBA" id="ARBA00023136"/>
    </source>
</evidence>
<dbReference type="OrthoDB" id="9810047at2"/>
<keyword evidence="6 8" id="KW-0472">Membrane</keyword>
<dbReference type="Pfam" id="PF12821">
    <property type="entry name" value="ThrE_2"/>
    <property type="match status" value="1"/>
</dbReference>
<evidence type="ECO:0000256" key="4">
    <source>
        <dbReference type="ARBA" id="ARBA00022692"/>
    </source>
</evidence>
<dbReference type="AlphaFoldDB" id="A0A1G7QLJ4"/>
<accession>A0A1G7QLJ4</accession>
<comment type="subcellular location">
    <subcellularLocation>
        <location evidence="1">Cell membrane</location>
        <topology evidence="1">Multi-pass membrane protein</topology>
    </subcellularLocation>
</comment>
<evidence type="ECO:0000256" key="8">
    <source>
        <dbReference type="SAM" id="Phobius"/>
    </source>
</evidence>
<name>A0A1G7QLJ4_9LACT</name>
<feature type="transmembrane region" description="Helical" evidence="8">
    <location>
        <begin position="6"/>
        <end position="23"/>
    </location>
</feature>
<reference evidence="10 11" key="1">
    <citation type="submission" date="2016-10" db="EMBL/GenBank/DDBJ databases">
        <authorList>
            <person name="de Groot N.N."/>
        </authorList>
    </citation>
    <scope>NUCLEOTIDE SEQUENCE [LARGE SCALE GENOMIC DNA]</scope>
    <source>
        <strain evidence="10 11">ATCC BAA-466</strain>
    </source>
</reference>
<proteinExistence type="inferred from homology"/>
<feature type="transmembrane region" description="Helical" evidence="8">
    <location>
        <begin position="54"/>
        <end position="72"/>
    </location>
</feature>
<dbReference type="InterPro" id="IPR050539">
    <property type="entry name" value="ThrE_Dicarb/AminoAcid_Exp"/>
</dbReference>
<comment type="similarity">
    <text evidence="7">Belongs to the ThrE exporter (TC 2.A.79) family.</text>
</comment>
<dbReference type="PANTHER" id="PTHR34390:SF1">
    <property type="entry name" value="SUCCINATE TRANSPORTER SUBUNIT YJJB-RELATED"/>
    <property type="match status" value="1"/>
</dbReference>
<keyword evidence="3" id="KW-0997">Cell inner membrane</keyword>
<sequence>MELKQLIIQLVASYLATVAAAINVNAPRNFIYWAGIPGLVSYAVYLFVLNLTNSFIATFIGSLIVSIMGQWMARKFKTVVNVFYIPAFFLYVPGVAIYETAEYFMENNLIAASQSFYQALVTALAIGLAVFVVDSAMDTYKYHLNKRSQIK</sequence>
<evidence type="ECO:0000256" key="2">
    <source>
        <dbReference type="ARBA" id="ARBA00022475"/>
    </source>
</evidence>
<keyword evidence="11" id="KW-1185">Reference proteome</keyword>
<evidence type="ECO:0000259" key="9">
    <source>
        <dbReference type="Pfam" id="PF12821"/>
    </source>
</evidence>
<keyword evidence="4 8" id="KW-0812">Transmembrane</keyword>
<gene>
    <name evidence="10" type="ORF">SAMN05421791_102135</name>
</gene>
<feature type="transmembrane region" description="Helical" evidence="8">
    <location>
        <begin position="116"/>
        <end position="137"/>
    </location>
</feature>
<feature type="domain" description="Threonine/Serine exporter ThrE" evidence="9">
    <location>
        <begin position="9"/>
        <end position="135"/>
    </location>
</feature>
<dbReference type="GO" id="GO:0015744">
    <property type="term" value="P:succinate transport"/>
    <property type="evidence" value="ECO:0007669"/>
    <property type="project" value="TreeGrafter"/>
</dbReference>
<dbReference type="RefSeq" id="WP_090289223.1">
    <property type="nucleotide sequence ID" value="NZ_FNCK01000002.1"/>
</dbReference>
<evidence type="ECO:0000256" key="3">
    <source>
        <dbReference type="ARBA" id="ARBA00022519"/>
    </source>
</evidence>
<evidence type="ECO:0000256" key="5">
    <source>
        <dbReference type="ARBA" id="ARBA00022989"/>
    </source>
</evidence>
<dbReference type="Proteomes" id="UP000199708">
    <property type="component" value="Unassembled WGS sequence"/>
</dbReference>